<dbReference type="SUPFAM" id="SSF81901">
    <property type="entry name" value="HCP-like"/>
    <property type="match status" value="1"/>
</dbReference>
<reference evidence="1 2" key="1">
    <citation type="submission" date="2016-04" db="EMBL/GenBank/DDBJ databases">
        <authorList>
            <person name="Chen L."/>
            <person name="Zhuang W."/>
            <person name="Wang G."/>
        </authorList>
    </citation>
    <scope>NUCLEOTIDE SEQUENCE [LARGE SCALE GENOMIC DNA]</scope>
    <source>
        <strain evidence="2">GR20</strain>
    </source>
</reference>
<organism evidence="1 2">
    <name type="scientific">Niastella koreensis</name>
    <dbReference type="NCBI Taxonomy" id="354356"/>
    <lineage>
        <taxon>Bacteria</taxon>
        <taxon>Pseudomonadati</taxon>
        <taxon>Bacteroidota</taxon>
        <taxon>Chitinophagia</taxon>
        <taxon>Chitinophagales</taxon>
        <taxon>Chitinophagaceae</taxon>
        <taxon>Niastella</taxon>
    </lineage>
</organism>
<name>A0ABX3NNX9_9BACT</name>
<evidence type="ECO:0000313" key="2">
    <source>
        <dbReference type="Proteomes" id="UP000192277"/>
    </source>
</evidence>
<dbReference type="Proteomes" id="UP000192277">
    <property type="component" value="Unassembled WGS sequence"/>
</dbReference>
<gene>
    <name evidence="1" type="ORF">A4D02_16165</name>
</gene>
<accession>A0ABX3NNX9</accession>
<dbReference type="InterPro" id="IPR006597">
    <property type="entry name" value="Sel1-like"/>
</dbReference>
<protein>
    <recommendedName>
        <fullName evidence="3">Sel1 domain protein repeat-containing protein</fullName>
    </recommendedName>
</protein>
<dbReference type="InterPro" id="IPR011990">
    <property type="entry name" value="TPR-like_helical_dom_sf"/>
</dbReference>
<evidence type="ECO:0008006" key="3">
    <source>
        <dbReference type="Google" id="ProtNLM"/>
    </source>
</evidence>
<dbReference type="EMBL" id="LWBO01000077">
    <property type="protein sequence ID" value="OQP40446.1"/>
    <property type="molecule type" value="Genomic_DNA"/>
</dbReference>
<dbReference type="InterPro" id="IPR052945">
    <property type="entry name" value="Mitotic_Regulator"/>
</dbReference>
<sequence>MKGNSIYLKAKAVHEKMYELSGQIKEEEREIIYNEYFTLIKRAAYLGHPDAQYDLGQQYETMSYLSIENPKYNPTKCIFWYTKACAQNHAAACNNLATFYESGIGCEKDLEKALTLYKKSADLGDSLGKKNYKIMKQQLRS</sequence>
<dbReference type="SMART" id="SM00671">
    <property type="entry name" value="SEL1"/>
    <property type="match status" value="2"/>
</dbReference>
<dbReference type="Gene3D" id="1.25.40.10">
    <property type="entry name" value="Tetratricopeptide repeat domain"/>
    <property type="match status" value="1"/>
</dbReference>
<proteinExistence type="predicted"/>
<dbReference type="RefSeq" id="WP_014217649.1">
    <property type="nucleotide sequence ID" value="NZ_LWBO01000077.1"/>
</dbReference>
<evidence type="ECO:0000313" key="1">
    <source>
        <dbReference type="EMBL" id="OQP40446.1"/>
    </source>
</evidence>
<dbReference type="PANTHER" id="PTHR43628">
    <property type="entry name" value="ACTIVATOR OF C KINASE PROTEIN 1-RELATED"/>
    <property type="match status" value="1"/>
</dbReference>
<dbReference type="PANTHER" id="PTHR43628:SF1">
    <property type="entry name" value="CHITIN SYNTHASE REGULATORY FACTOR 2-RELATED"/>
    <property type="match status" value="1"/>
</dbReference>
<keyword evidence="2" id="KW-1185">Reference proteome</keyword>
<comment type="caution">
    <text evidence="1">The sequence shown here is derived from an EMBL/GenBank/DDBJ whole genome shotgun (WGS) entry which is preliminary data.</text>
</comment>
<dbReference type="Pfam" id="PF08238">
    <property type="entry name" value="Sel1"/>
    <property type="match status" value="2"/>
</dbReference>